<feature type="domain" description="Toxin VasX N-terminal region" evidence="2">
    <location>
        <begin position="35"/>
        <end position="188"/>
    </location>
</feature>
<keyword evidence="1" id="KW-0472">Membrane</keyword>
<dbReference type="InterPro" id="IPR048126">
    <property type="entry name" value="Toxin_VasX"/>
</dbReference>
<dbReference type="CDD" id="cd20707">
    <property type="entry name" value="MIX_III"/>
    <property type="match status" value="1"/>
</dbReference>
<accession>A0A246WVE3</accession>
<keyword evidence="1" id="KW-0812">Transmembrane</keyword>
<dbReference type="Pfam" id="PF20249">
    <property type="entry name" value="VasX_N"/>
    <property type="match status" value="1"/>
</dbReference>
<dbReference type="EMBL" id="NJGU01000001">
    <property type="protein sequence ID" value="OWY30651.1"/>
    <property type="molecule type" value="Genomic_DNA"/>
</dbReference>
<dbReference type="RefSeq" id="WP_088749764.1">
    <property type="nucleotide sequence ID" value="NZ_NJGU01000001.1"/>
</dbReference>
<keyword evidence="1" id="KW-1133">Transmembrane helix</keyword>
<feature type="transmembrane region" description="Helical" evidence="1">
    <location>
        <begin position="832"/>
        <end position="853"/>
    </location>
</feature>
<dbReference type="NCBIfam" id="NF041559">
    <property type="entry name" value="BTH_I2691_fam"/>
    <property type="match status" value="1"/>
</dbReference>
<protein>
    <recommendedName>
        <fullName evidence="2">Toxin VasX N-terminal region domain-containing protein</fullName>
    </recommendedName>
</protein>
<dbReference type="AlphaFoldDB" id="A0A246WVE3"/>
<comment type="caution">
    <text evidence="3">The sequence shown here is derived from an EMBL/GenBank/DDBJ whole genome shotgun (WGS) entry which is preliminary data.</text>
</comment>
<dbReference type="Proteomes" id="UP000197596">
    <property type="component" value="Unassembled WGS sequence"/>
</dbReference>
<dbReference type="InterPro" id="IPR046864">
    <property type="entry name" value="VasX_N"/>
</dbReference>
<organism evidence="3 4">
    <name type="scientific">Herbaspirillum robiniae</name>
    <dbReference type="NCBI Taxonomy" id="2014887"/>
    <lineage>
        <taxon>Bacteria</taxon>
        <taxon>Pseudomonadati</taxon>
        <taxon>Pseudomonadota</taxon>
        <taxon>Betaproteobacteria</taxon>
        <taxon>Burkholderiales</taxon>
        <taxon>Oxalobacteraceae</taxon>
        <taxon>Herbaspirillum</taxon>
    </lineage>
</organism>
<evidence type="ECO:0000313" key="3">
    <source>
        <dbReference type="EMBL" id="OWY30651.1"/>
    </source>
</evidence>
<sequence length="1075" mass="117480">MGTDATKVKPTTGAATLRANADSAQKCALGANGQCSFCQRTGYPILPLRYAVKPAYVTALGTDPRSLPQMEKFAAQQLKGNRYTLRVLRKGYVHVYMGVKGHWQTYAVTEDGYLRLLKNPDDPDAKGDRPLTEACKRDGHNIPASFINIPEKYKKVWIGFSDIAWRKEVRDAFEAKPDGRMQQVDCTALAAAPAQQKNALELSANCAELHNLTEEYATDDGEYKQRLTYTAKVLSAEKTVEERFLWESLHGNFPRAGQLAALGSHAKAYGDKTAKQFGAARKVAALALLDPVGMVQELNASRLHFIQARQNYTDKVLRPLVISKSILGLKDYFEKTALAVRTMDEKKKNLPDEQTETIGYSDPMLGVGGTSTVTTTRKERAKQDADAAWAKIAERYSETKRSAFDKRYQDAMKLFYEQIEMQAQDWSLWAKDSAWIKHFKDYRTSFGSDYAALVQVFAPTLAGGAGEDKYSQAVWQTWLNAKVDDPNAPVWPALFGNRKEIIAYLVPADGELNKGDKLYDTAKNMVASKEGEKVEEKIKELIGEAKSSLNQVMLAISGSAGRLETRISAQAALIVHRATQAALTLYNDVEPIFIKVQMTVREYQRLLSELAFQAAGKARKEVGSLVLAGVMSINNPKVRDAVIEVTLWTFEKASTVKAMLEKSMKDGAAAVRGAMRSVAVSSVIISHTVVQELGGLGRRMEMSMKQATDFTRDILGKGMRIGGQMQEPLLAGGAIIFQAWAFKSSLKDVKEKLGADGDEAQLSLISAGVGVLAATTELTGAVFKIAGQKIVGERLLLGAGLLGAISGIIDAVQAYYSSKRAGSHGDKTASDYYFVASMLFVGSALASGTAAIIGTSALFGPLGVALVLVGLGIAAMWYAMNAESSQAEMWADRCYFGVNRNAKGIWTDAQMADEMAELNSIIAGLRIELGTRSLATRVAGAGLDFDGHLSDNVRLKISFGMFDKENSAYEWEWYAKHKKNGNVLLYKGNYGKAPWSLAPTATKALRKSDIAEWPTVDPYTPTFVFDEKGNTAAAVQQAYANIDSSEFEETSLKVNYWPDSSDTSCLTGTVVNEEL</sequence>
<proteinExistence type="predicted"/>
<evidence type="ECO:0000259" key="2">
    <source>
        <dbReference type="Pfam" id="PF20249"/>
    </source>
</evidence>
<feature type="transmembrane region" description="Helical" evidence="1">
    <location>
        <begin position="859"/>
        <end position="879"/>
    </location>
</feature>
<feature type="transmembrane region" description="Helical" evidence="1">
    <location>
        <begin position="795"/>
        <end position="812"/>
    </location>
</feature>
<reference evidence="3 4" key="1">
    <citation type="submission" date="2017-06" db="EMBL/GenBank/DDBJ databases">
        <title>Herbaspirillum phytohormonus sp. nov., isolated from the root nodule of Robinia pseudoacacia in lead-zinc mine.</title>
        <authorList>
            <person name="Fan M."/>
            <person name="Lin Y."/>
        </authorList>
    </citation>
    <scope>NUCLEOTIDE SEQUENCE [LARGE SCALE GENOMIC DNA]</scope>
    <source>
        <strain evidence="3 4">HZ10</strain>
    </source>
</reference>
<gene>
    <name evidence="3" type="ORF">CEJ42_00785</name>
</gene>
<evidence type="ECO:0000256" key="1">
    <source>
        <dbReference type="SAM" id="Phobius"/>
    </source>
</evidence>
<name>A0A246WVE3_9BURK</name>
<evidence type="ECO:0000313" key="4">
    <source>
        <dbReference type="Proteomes" id="UP000197596"/>
    </source>
</evidence>